<comment type="caution">
    <text evidence="1">The sequence shown here is derived from an EMBL/GenBank/DDBJ whole genome shotgun (WGS) entry which is preliminary data.</text>
</comment>
<organism evidence="1">
    <name type="scientific">marine sediment metagenome</name>
    <dbReference type="NCBI Taxonomy" id="412755"/>
    <lineage>
        <taxon>unclassified sequences</taxon>
        <taxon>metagenomes</taxon>
        <taxon>ecological metagenomes</taxon>
    </lineage>
</organism>
<dbReference type="SUPFAM" id="SSF110296">
    <property type="entry name" value="Oligoxyloglucan reducing end-specific cellobiohydrolase"/>
    <property type="match status" value="1"/>
</dbReference>
<dbReference type="InterPro" id="IPR015943">
    <property type="entry name" value="WD40/YVTN_repeat-like_dom_sf"/>
</dbReference>
<sequence length="441" mass="46190">FIIVDAIKGERGLPTLSIEARYQFTISEFLRIARRGCPLDAQVHIGECQDPRDFNGGWDKILVLENADISTWSAGELGALEQGEDAVVNETIDLNAFDLYELKQIFFSELAAAEVTGEVIAVVICDSVQCGICGIPSTGCQTFFAITEQQVASPGLPAELIFSEDAGATIGETNVSTLGADEDPSGMACVGTNLVVISNDDCGLHYAPLADILLGTEVWTRIATGLECPAGAPNAIFSLGSAFTWIVGDGGYVYFSSDITAGVSVQNAGVATVENLLDIHGVDENNLVAVGESNAVVFTTDGENWGSVTGPSVGIDLTAVWMKSALEWFVGDIQGNLFYTQDAGATWTTKAFPGSGAGVIRDIVFATPTVGYMAHSIVGPAGRILRTIDGGNSWYVLPEGTTTLPVNDYINSIAVSGECPNDLYAGGLAANATDGFLVKGA</sequence>
<gene>
    <name evidence="1" type="ORF">LCGC14_2087760</name>
</gene>
<dbReference type="EMBL" id="LAZR01025359">
    <property type="protein sequence ID" value="KKL72152.1"/>
    <property type="molecule type" value="Genomic_DNA"/>
</dbReference>
<dbReference type="PANTHER" id="PTHR47199">
    <property type="entry name" value="PHOTOSYSTEM II STABILITY/ASSEMBLY FACTOR HCF136, CHLOROPLASTIC"/>
    <property type="match status" value="1"/>
</dbReference>
<evidence type="ECO:0000313" key="1">
    <source>
        <dbReference type="EMBL" id="KKL72152.1"/>
    </source>
</evidence>
<reference evidence="1" key="1">
    <citation type="journal article" date="2015" name="Nature">
        <title>Complex archaea that bridge the gap between prokaryotes and eukaryotes.</title>
        <authorList>
            <person name="Spang A."/>
            <person name="Saw J.H."/>
            <person name="Jorgensen S.L."/>
            <person name="Zaremba-Niedzwiedzka K."/>
            <person name="Martijn J."/>
            <person name="Lind A.E."/>
            <person name="van Eijk R."/>
            <person name="Schleper C."/>
            <person name="Guy L."/>
            <person name="Ettema T.J."/>
        </authorList>
    </citation>
    <scope>NUCLEOTIDE SEQUENCE</scope>
</reference>
<dbReference type="Gene3D" id="2.130.10.10">
    <property type="entry name" value="YVTN repeat-like/Quinoprotein amine dehydrogenase"/>
    <property type="match status" value="1"/>
</dbReference>
<feature type="non-terminal residue" evidence="1">
    <location>
        <position position="1"/>
    </location>
</feature>
<proteinExistence type="predicted"/>
<protein>
    <recommendedName>
        <fullName evidence="2">Photosynthesis system II assembly factor Ycf48/Hcf136-like domain-containing protein</fullName>
    </recommendedName>
</protein>
<evidence type="ECO:0008006" key="2">
    <source>
        <dbReference type="Google" id="ProtNLM"/>
    </source>
</evidence>
<accession>A0A0F9HAM9</accession>
<dbReference type="PANTHER" id="PTHR47199:SF2">
    <property type="entry name" value="PHOTOSYSTEM II STABILITY_ASSEMBLY FACTOR HCF136, CHLOROPLASTIC"/>
    <property type="match status" value="1"/>
</dbReference>
<dbReference type="AlphaFoldDB" id="A0A0F9HAM9"/>
<name>A0A0F9HAM9_9ZZZZ</name>